<evidence type="ECO:0000313" key="25">
    <source>
        <dbReference type="EMBL" id="KAJ7960062.1"/>
    </source>
</evidence>
<reference evidence="25" key="1">
    <citation type="journal article" date="2023" name="Science">
        <title>Elucidation of the pathway for biosynthesis of saponin adjuvants from the soapbark tree.</title>
        <authorList>
            <person name="Reed J."/>
            <person name="Orme A."/>
            <person name="El-Demerdash A."/>
            <person name="Owen C."/>
            <person name="Martin L.B.B."/>
            <person name="Misra R.C."/>
            <person name="Kikuchi S."/>
            <person name="Rejzek M."/>
            <person name="Martin A.C."/>
            <person name="Harkess A."/>
            <person name="Leebens-Mack J."/>
            <person name="Louveau T."/>
            <person name="Stephenson M.J."/>
            <person name="Osbourn A."/>
        </authorList>
    </citation>
    <scope>NUCLEOTIDE SEQUENCE</scope>
    <source>
        <strain evidence="25">S10</strain>
    </source>
</reference>
<evidence type="ECO:0000256" key="8">
    <source>
        <dbReference type="ARBA" id="ARBA00022729"/>
    </source>
</evidence>
<keyword evidence="4" id="KW-0723">Serine/threonine-protein kinase</keyword>
<dbReference type="FunFam" id="3.80.10.10:FF:000190">
    <property type="entry name" value="Receptor-like kinase TMK4"/>
    <property type="match status" value="1"/>
</dbReference>
<evidence type="ECO:0000256" key="1">
    <source>
        <dbReference type="ARBA" id="ARBA00004167"/>
    </source>
</evidence>
<evidence type="ECO:0000256" key="6">
    <source>
        <dbReference type="ARBA" id="ARBA00022679"/>
    </source>
</evidence>
<evidence type="ECO:0000256" key="13">
    <source>
        <dbReference type="ARBA" id="ARBA00022989"/>
    </source>
</evidence>
<dbReference type="PROSITE" id="PS51450">
    <property type="entry name" value="LRR"/>
    <property type="match status" value="1"/>
</dbReference>
<feature type="compositionally biased region" description="Gly residues" evidence="21">
    <location>
        <begin position="477"/>
        <end position="487"/>
    </location>
</feature>
<evidence type="ECO:0000256" key="9">
    <source>
        <dbReference type="ARBA" id="ARBA00022737"/>
    </source>
</evidence>
<keyword evidence="13 22" id="KW-1133">Transmembrane helix</keyword>
<dbReference type="FunFam" id="1.10.510.10:FF:000198">
    <property type="entry name" value="receptor protein kinase TMK1"/>
    <property type="match status" value="1"/>
</dbReference>
<dbReference type="GO" id="GO:0005524">
    <property type="term" value="F:ATP binding"/>
    <property type="evidence" value="ECO:0007669"/>
    <property type="project" value="UniProtKB-UniRule"/>
</dbReference>
<feature type="chain" id="PRO_5042103256" description="non-specific serine/threonine protein kinase" evidence="23">
    <location>
        <begin position="29"/>
        <end position="951"/>
    </location>
</feature>
<dbReference type="Gene3D" id="3.30.200.20">
    <property type="entry name" value="Phosphorylase Kinase, domain 1"/>
    <property type="match status" value="1"/>
</dbReference>
<evidence type="ECO:0000256" key="19">
    <source>
        <dbReference type="ARBA" id="ARBA00048679"/>
    </source>
</evidence>
<evidence type="ECO:0000256" key="3">
    <source>
        <dbReference type="ARBA" id="ARBA00012513"/>
    </source>
</evidence>
<gene>
    <name evidence="25" type="ORF">O6P43_020556</name>
</gene>
<evidence type="ECO:0000256" key="14">
    <source>
        <dbReference type="ARBA" id="ARBA00023136"/>
    </source>
</evidence>
<dbReference type="PANTHER" id="PTHR47986:SF29">
    <property type="entry name" value="RECEPTOR PROTEIN KINASE TMK1"/>
    <property type="match status" value="1"/>
</dbReference>
<keyword evidence="9" id="KW-0677">Repeat</keyword>
<accession>A0AAD7LLH3</accession>
<dbReference type="Pfam" id="PF08263">
    <property type="entry name" value="LRRNT_2"/>
    <property type="match status" value="2"/>
</dbReference>
<dbReference type="PROSITE" id="PS00107">
    <property type="entry name" value="PROTEIN_KINASE_ATP"/>
    <property type="match status" value="1"/>
</dbReference>
<feature type="binding site" evidence="20">
    <location>
        <position position="627"/>
    </location>
    <ligand>
        <name>ATP</name>
        <dbReference type="ChEBI" id="CHEBI:30616"/>
    </ligand>
</feature>
<keyword evidence="6" id="KW-0808">Transferase</keyword>
<dbReference type="EMBL" id="JARAOO010000008">
    <property type="protein sequence ID" value="KAJ7960062.1"/>
    <property type="molecule type" value="Genomic_DNA"/>
</dbReference>
<evidence type="ECO:0000256" key="12">
    <source>
        <dbReference type="ARBA" id="ARBA00022840"/>
    </source>
</evidence>
<dbReference type="SMART" id="SM00369">
    <property type="entry name" value="LRR_TYP"/>
    <property type="match status" value="4"/>
</dbReference>
<comment type="subcellular location">
    <subcellularLocation>
        <location evidence="1">Membrane</location>
        <topology evidence="1">Single-pass membrane protein</topology>
    </subcellularLocation>
</comment>
<feature type="domain" description="Protein kinase" evidence="24">
    <location>
        <begin position="599"/>
        <end position="879"/>
    </location>
</feature>
<evidence type="ECO:0000256" key="20">
    <source>
        <dbReference type="PROSITE-ProRule" id="PRU10141"/>
    </source>
</evidence>
<dbReference type="InterPro" id="IPR052422">
    <property type="entry name" value="Auxin_Ser/Thr_Kinase"/>
</dbReference>
<dbReference type="SUPFAM" id="SSF52058">
    <property type="entry name" value="L domain-like"/>
    <property type="match status" value="1"/>
</dbReference>
<dbReference type="InterPro" id="IPR003591">
    <property type="entry name" value="Leu-rich_rpt_typical-subtyp"/>
</dbReference>
<protein>
    <recommendedName>
        <fullName evidence="3">non-specific serine/threonine protein kinase</fullName>
        <ecNumber evidence="3">2.7.11.1</ecNumber>
    </recommendedName>
</protein>
<evidence type="ECO:0000313" key="26">
    <source>
        <dbReference type="Proteomes" id="UP001163823"/>
    </source>
</evidence>
<proteinExistence type="inferred from homology"/>
<comment type="caution">
    <text evidence="25">The sequence shown here is derived from an EMBL/GenBank/DDBJ whole genome shotgun (WGS) entry which is preliminary data.</text>
</comment>
<keyword evidence="14 22" id="KW-0472">Membrane</keyword>
<comment type="catalytic activity">
    <reaction evidence="19">
        <text>L-seryl-[protein] + ATP = O-phospho-L-seryl-[protein] + ADP + H(+)</text>
        <dbReference type="Rhea" id="RHEA:17989"/>
        <dbReference type="Rhea" id="RHEA-COMP:9863"/>
        <dbReference type="Rhea" id="RHEA-COMP:11604"/>
        <dbReference type="ChEBI" id="CHEBI:15378"/>
        <dbReference type="ChEBI" id="CHEBI:29999"/>
        <dbReference type="ChEBI" id="CHEBI:30616"/>
        <dbReference type="ChEBI" id="CHEBI:83421"/>
        <dbReference type="ChEBI" id="CHEBI:456216"/>
        <dbReference type="EC" id="2.7.11.1"/>
    </reaction>
</comment>
<dbReference type="GO" id="GO:0016020">
    <property type="term" value="C:membrane"/>
    <property type="evidence" value="ECO:0007669"/>
    <property type="project" value="UniProtKB-SubCell"/>
</dbReference>
<dbReference type="Gene3D" id="3.80.10.10">
    <property type="entry name" value="Ribonuclease Inhibitor"/>
    <property type="match status" value="2"/>
</dbReference>
<dbReference type="InterPro" id="IPR001611">
    <property type="entry name" value="Leu-rich_rpt"/>
</dbReference>
<dbReference type="PROSITE" id="PS50011">
    <property type="entry name" value="PROTEIN_KINASE_DOM"/>
    <property type="match status" value="1"/>
</dbReference>
<dbReference type="InterPro" id="IPR013210">
    <property type="entry name" value="LRR_N_plant-typ"/>
</dbReference>
<feature type="compositionally biased region" description="Polar residues" evidence="21">
    <location>
        <begin position="918"/>
        <end position="935"/>
    </location>
</feature>
<comment type="catalytic activity">
    <reaction evidence="18">
        <text>L-threonyl-[protein] + ATP = O-phospho-L-threonyl-[protein] + ADP + H(+)</text>
        <dbReference type="Rhea" id="RHEA:46608"/>
        <dbReference type="Rhea" id="RHEA-COMP:11060"/>
        <dbReference type="Rhea" id="RHEA-COMP:11605"/>
        <dbReference type="ChEBI" id="CHEBI:15378"/>
        <dbReference type="ChEBI" id="CHEBI:30013"/>
        <dbReference type="ChEBI" id="CHEBI:30616"/>
        <dbReference type="ChEBI" id="CHEBI:61977"/>
        <dbReference type="ChEBI" id="CHEBI:456216"/>
        <dbReference type="EC" id="2.7.11.1"/>
    </reaction>
</comment>
<dbReference type="FunFam" id="3.30.200.20:FF:000226">
    <property type="entry name" value="receptor protein kinase TMK1"/>
    <property type="match status" value="1"/>
</dbReference>
<dbReference type="CDD" id="cd14066">
    <property type="entry name" value="STKc_IRAK"/>
    <property type="match status" value="1"/>
</dbReference>
<dbReference type="Proteomes" id="UP001163823">
    <property type="component" value="Chromosome 8"/>
</dbReference>
<evidence type="ECO:0000256" key="5">
    <source>
        <dbReference type="ARBA" id="ARBA00022614"/>
    </source>
</evidence>
<evidence type="ECO:0000256" key="2">
    <source>
        <dbReference type="ARBA" id="ARBA00008684"/>
    </source>
</evidence>
<feature type="signal peptide" evidence="23">
    <location>
        <begin position="1"/>
        <end position="28"/>
    </location>
</feature>
<keyword evidence="11 25" id="KW-0418">Kinase</keyword>
<dbReference type="PROSITE" id="PS00108">
    <property type="entry name" value="PROTEIN_KINASE_ST"/>
    <property type="match status" value="1"/>
</dbReference>
<dbReference type="AlphaFoldDB" id="A0AAD7LLH3"/>
<keyword evidence="12 20" id="KW-0067">ATP-binding</keyword>
<sequence length="951" mass="103370">MKKRTHFGFRLLVVLLSGFSASLLCVESQPNPSEDAPVMLALKQSLDPPVSLGWSGPDPCSWKNVVCSDRRVTRIQIGHQNLKGMLPPNLGNLTQLERLELQWNSISGPVPSLKGLSSLQVLMLSNNQFSSIPSDIFIGMSSLQSVEIDQNPFSAWEIPQCLQNASTLQNFSANSANITGKIPEFFSGDVFPGLTNLHLSFNNLEGGLPPSLSGSQIASLWVNGQGSENKMSGNIDVIQNMTFLKEVWLHLNAFTGPLPDFSGLKDLETLSLRDNIFTGPVPLSLVNLRSLKVVNLTNNLLQGPVPVFKANVAVDMEKDHNSFCLPSPGDCDPRVNTLLSIVKLMGYPQRLAKDWKGNDPCADWTGITCSNGNITVVNFQKMGLTGAISPKFAALKSLQKLDLAGNNLTGTIPEELTTLPKLTDLDVSNNQIYGKIPAFRSKVIVKTNGNLDFGKEKNSSAPQASLSPNTTNPAATEGGGDISGNGGKKSSTPTGVIVFSVVGGVFLVFLISVLVFCLFKMKQKRLSRVQSPNALVVHPHHSGSDNESVKITVAGSSVSVGAISDTQTAPGSEHGEIQMVEAGNMMISIQVLKNVTDNFSEKNILGQGGFGTVYKGELHDGTQIAVKRMECGVITGKGLTEFKSEIAVLTKVRHRHLVALLGYCLDGNEKLLVYEYMPQGTLSRHLFNWPEEGLKPLEWNRRLTIALDVARGVEYLHSLAHQSFIHRDLKPSNILLGDDMRAKVADFGLVRLAPEGKGSIETRIAGTFGYLAPEYAVTGRVTTKVDVFSFGVILMEMITGRKALDESQPEDSMHLVTWFRRMNISKDSLSKAIDPTIDLSEEILASISTVAELAGHCCAREPYQRPDMGHAVNVLSSLVEMWKPSDQSSEDIYGIDLDMSLPQALKKWQAYEGGRQMESSSSLLPSLDNTQTSIPTRPYGFAESFTSADGR</sequence>
<dbReference type="Pfam" id="PF00560">
    <property type="entry name" value="LRR_1"/>
    <property type="match status" value="1"/>
</dbReference>
<evidence type="ECO:0000256" key="22">
    <source>
        <dbReference type="SAM" id="Phobius"/>
    </source>
</evidence>
<dbReference type="InterPro" id="IPR017441">
    <property type="entry name" value="Protein_kinase_ATP_BS"/>
</dbReference>
<evidence type="ECO:0000256" key="17">
    <source>
        <dbReference type="ARBA" id="ARBA00023180"/>
    </source>
</evidence>
<keyword evidence="8 23" id="KW-0732">Signal</keyword>
<dbReference type="PANTHER" id="PTHR47986">
    <property type="entry name" value="OSJNBA0070M12.3 PROTEIN"/>
    <property type="match status" value="1"/>
</dbReference>
<dbReference type="SUPFAM" id="SSF56112">
    <property type="entry name" value="Protein kinase-like (PK-like)"/>
    <property type="match status" value="1"/>
</dbReference>
<dbReference type="GO" id="GO:0004674">
    <property type="term" value="F:protein serine/threonine kinase activity"/>
    <property type="evidence" value="ECO:0007669"/>
    <property type="project" value="UniProtKB-KW"/>
</dbReference>
<evidence type="ECO:0000256" key="16">
    <source>
        <dbReference type="ARBA" id="ARBA00023170"/>
    </source>
</evidence>
<evidence type="ECO:0000256" key="21">
    <source>
        <dbReference type="SAM" id="MobiDB-lite"/>
    </source>
</evidence>
<evidence type="ECO:0000256" key="4">
    <source>
        <dbReference type="ARBA" id="ARBA00022527"/>
    </source>
</evidence>
<name>A0AAD7LLH3_QUISA</name>
<dbReference type="InterPro" id="IPR000719">
    <property type="entry name" value="Prot_kinase_dom"/>
</dbReference>
<organism evidence="25 26">
    <name type="scientific">Quillaja saponaria</name>
    <name type="common">Soap bark tree</name>
    <dbReference type="NCBI Taxonomy" id="32244"/>
    <lineage>
        <taxon>Eukaryota</taxon>
        <taxon>Viridiplantae</taxon>
        <taxon>Streptophyta</taxon>
        <taxon>Embryophyta</taxon>
        <taxon>Tracheophyta</taxon>
        <taxon>Spermatophyta</taxon>
        <taxon>Magnoliopsida</taxon>
        <taxon>eudicotyledons</taxon>
        <taxon>Gunneridae</taxon>
        <taxon>Pentapetalae</taxon>
        <taxon>rosids</taxon>
        <taxon>fabids</taxon>
        <taxon>Fabales</taxon>
        <taxon>Quillajaceae</taxon>
        <taxon>Quillaja</taxon>
    </lineage>
</organism>
<dbReference type="Gene3D" id="1.10.510.10">
    <property type="entry name" value="Transferase(Phosphotransferase) domain 1"/>
    <property type="match status" value="1"/>
</dbReference>
<dbReference type="KEGG" id="qsa:O6P43_020556"/>
<dbReference type="Pfam" id="PF12799">
    <property type="entry name" value="LRR_4"/>
    <property type="match status" value="1"/>
</dbReference>
<evidence type="ECO:0000256" key="18">
    <source>
        <dbReference type="ARBA" id="ARBA00047899"/>
    </source>
</evidence>
<keyword evidence="26" id="KW-1185">Reference proteome</keyword>
<dbReference type="InterPro" id="IPR008271">
    <property type="entry name" value="Ser/Thr_kinase_AS"/>
</dbReference>
<evidence type="ECO:0000256" key="10">
    <source>
        <dbReference type="ARBA" id="ARBA00022741"/>
    </source>
</evidence>
<keyword evidence="15" id="KW-1015">Disulfide bond</keyword>
<feature type="region of interest" description="Disordered" evidence="21">
    <location>
        <begin position="456"/>
        <end position="488"/>
    </location>
</feature>
<dbReference type="InterPro" id="IPR011009">
    <property type="entry name" value="Kinase-like_dom_sf"/>
</dbReference>
<feature type="region of interest" description="Disordered" evidence="21">
    <location>
        <begin position="918"/>
        <end position="951"/>
    </location>
</feature>
<dbReference type="InterPro" id="IPR025875">
    <property type="entry name" value="Leu-rich_rpt_4"/>
</dbReference>
<dbReference type="FunFam" id="3.80.10.10:FF:000129">
    <property type="entry name" value="Leucine-rich repeat receptor-like kinase"/>
    <property type="match status" value="1"/>
</dbReference>
<dbReference type="SMART" id="SM00220">
    <property type="entry name" value="S_TKc"/>
    <property type="match status" value="1"/>
</dbReference>
<keyword evidence="5" id="KW-0433">Leucine-rich repeat</keyword>
<evidence type="ECO:0000256" key="23">
    <source>
        <dbReference type="SAM" id="SignalP"/>
    </source>
</evidence>
<dbReference type="Pfam" id="PF00069">
    <property type="entry name" value="Pkinase"/>
    <property type="match status" value="1"/>
</dbReference>
<dbReference type="EC" id="2.7.11.1" evidence="3"/>
<dbReference type="Pfam" id="PF13855">
    <property type="entry name" value="LRR_8"/>
    <property type="match status" value="1"/>
</dbReference>
<keyword evidence="17" id="KW-0325">Glycoprotein</keyword>
<dbReference type="InterPro" id="IPR032675">
    <property type="entry name" value="LRR_dom_sf"/>
</dbReference>
<keyword evidence="7 22" id="KW-0812">Transmembrane</keyword>
<feature type="transmembrane region" description="Helical" evidence="22">
    <location>
        <begin position="496"/>
        <end position="519"/>
    </location>
</feature>
<feature type="compositionally biased region" description="Polar residues" evidence="21">
    <location>
        <begin position="459"/>
        <end position="474"/>
    </location>
</feature>
<evidence type="ECO:0000256" key="7">
    <source>
        <dbReference type="ARBA" id="ARBA00022692"/>
    </source>
</evidence>
<comment type="similarity">
    <text evidence="2">Belongs to the protein kinase superfamily. Ser/Thr protein kinase family.</text>
</comment>
<evidence type="ECO:0000256" key="11">
    <source>
        <dbReference type="ARBA" id="ARBA00022777"/>
    </source>
</evidence>
<keyword evidence="16 25" id="KW-0675">Receptor</keyword>
<evidence type="ECO:0000256" key="15">
    <source>
        <dbReference type="ARBA" id="ARBA00023157"/>
    </source>
</evidence>
<evidence type="ECO:0000259" key="24">
    <source>
        <dbReference type="PROSITE" id="PS50011"/>
    </source>
</evidence>
<keyword evidence="10 20" id="KW-0547">Nucleotide-binding</keyword>